<dbReference type="KEGG" id="woc:BA177_09140"/>
<dbReference type="AlphaFoldDB" id="A0A193LFR1"/>
<protein>
    <submittedName>
        <fullName evidence="2">Uncharacterized protein</fullName>
    </submittedName>
</protein>
<feature type="region of interest" description="Disordered" evidence="1">
    <location>
        <begin position="79"/>
        <end position="100"/>
    </location>
</feature>
<dbReference type="EMBL" id="CP016268">
    <property type="protein sequence ID" value="ANO51342.1"/>
    <property type="molecule type" value="Genomic_DNA"/>
</dbReference>
<sequence length="212" mass="23535">MQPERLHRIAGIVDMQLTKTLGLALLLLALSACGNREVLEPYASANQSTVSLAGNWVLEGDSAAIARELNRAIRQTDGVRDDRIMAPPRQGRSRSGGSSRAQGGLTYVFFENADALKITQTPSALFISFNRAIVEEYRFGEMRRISVGQAEAQRVSGWDGPDYVVETLDRYGMKISERYSLSSDREKLVREVTFRGRNNESATVVQTFARTT</sequence>
<evidence type="ECO:0000313" key="2">
    <source>
        <dbReference type="EMBL" id="ANO51342.1"/>
    </source>
</evidence>
<gene>
    <name evidence="2" type="ORF">BA177_09140</name>
</gene>
<dbReference type="PROSITE" id="PS51257">
    <property type="entry name" value="PROKAR_LIPOPROTEIN"/>
    <property type="match status" value="1"/>
</dbReference>
<evidence type="ECO:0000256" key="1">
    <source>
        <dbReference type="SAM" id="MobiDB-lite"/>
    </source>
</evidence>
<dbReference type="Proteomes" id="UP000092695">
    <property type="component" value="Chromosome"/>
</dbReference>
<feature type="compositionally biased region" description="Low complexity" evidence="1">
    <location>
        <begin position="86"/>
        <end position="100"/>
    </location>
</feature>
<accession>A0A193LFR1</accession>
<proteinExistence type="predicted"/>
<evidence type="ECO:0000313" key="3">
    <source>
        <dbReference type="Proteomes" id="UP000092695"/>
    </source>
</evidence>
<organism evidence="2 3">
    <name type="scientific">Woeseia oceani</name>
    <dbReference type="NCBI Taxonomy" id="1548547"/>
    <lineage>
        <taxon>Bacteria</taxon>
        <taxon>Pseudomonadati</taxon>
        <taxon>Pseudomonadota</taxon>
        <taxon>Gammaproteobacteria</taxon>
        <taxon>Woeseiales</taxon>
        <taxon>Woeseiaceae</taxon>
        <taxon>Woeseia</taxon>
    </lineage>
</organism>
<reference evidence="2 3" key="1">
    <citation type="submission" date="2016-06" db="EMBL/GenBank/DDBJ databases">
        <title>Complete genome sequence of a deep-branching marine Gamma Proteobacterium Woeseia oceani type strain XK5.</title>
        <authorList>
            <person name="Mu D."/>
            <person name="Du Z."/>
        </authorList>
    </citation>
    <scope>NUCLEOTIDE SEQUENCE [LARGE SCALE GENOMIC DNA]</scope>
    <source>
        <strain evidence="2 3">XK5</strain>
    </source>
</reference>
<name>A0A193LFR1_9GAMM</name>
<keyword evidence="3" id="KW-1185">Reference proteome</keyword>